<evidence type="ECO:0000313" key="2">
    <source>
        <dbReference type="EMBL" id="GAA2703950.1"/>
    </source>
</evidence>
<keyword evidence="3" id="KW-1185">Reference proteome</keyword>
<protein>
    <submittedName>
        <fullName evidence="2">Uncharacterized protein</fullName>
    </submittedName>
</protein>
<reference evidence="2 3" key="1">
    <citation type="journal article" date="2019" name="Int. J. Syst. Evol. Microbiol.">
        <title>The Global Catalogue of Microorganisms (GCM) 10K type strain sequencing project: providing services to taxonomists for standard genome sequencing and annotation.</title>
        <authorList>
            <consortium name="The Broad Institute Genomics Platform"/>
            <consortium name="The Broad Institute Genome Sequencing Center for Infectious Disease"/>
            <person name="Wu L."/>
            <person name="Ma J."/>
        </authorList>
    </citation>
    <scope>NUCLEOTIDE SEQUENCE [LARGE SCALE GENOMIC DNA]</scope>
    <source>
        <strain evidence="2 3">JCM 4531</strain>
    </source>
</reference>
<feature type="region of interest" description="Disordered" evidence="1">
    <location>
        <begin position="1"/>
        <end position="25"/>
    </location>
</feature>
<dbReference type="EMBL" id="BAAASK010000045">
    <property type="protein sequence ID" value="GAA2703950.1"/>
    <property type="molecule type" value="Genomic_DNA"/>
</dbReference>
<comment type="caution">
    <text evidence="2">The sequence shown here is derived from an EMBL/GenBank/DDBJ whole genome shotgun (WGS) entry which is preliminary data.</text>
</comment>
<gene>
    <name evidence="2" type="ORF">GCM10010310_77150</name>
</gene>
<evidence type="ECO:0000256" key="1">
    <source>
        <dbReference type="SAM" id="MobiDB-lite"/>
    </source>
</evidence>
<dbReference type="Proteomes" id="UP001499989">
    <property type="component" value="Unassembled WGS sequence"/>
</dbReference>
<accession>A0ABN3THK1</accession>
<name>A0ABN3THK1_9ACTN</name>
<proteinExistence type="predicted"/>
<evidence type="ECO:0000313" key="3">
    <source>
        <dbReference type="Proteomes" id="UP001499989"/>
    </source>
</evidence>
<organism evidence="2 3">
    <name type="scientific">Streptomyces violaceolatus</name>
    <dbReference type="NCBI Taxonomy" id="67378"/>
    <lineage>
        <taxon>Bacteria</taxon>
        <taxon>Bacillati</taxon>
        <taxon>Actinomycetota</taxon>
        <taxon>Actinomycetes</taxon>
        <taxon>Kitasatosporales</taxon>
        <taxon>Streptomycetaceae</taxon>
        <taxon>Streptomyces</taxon>
        <taxon>Streptomyces violaceoruber group</taxon>
    </lineage>
</organism>
<sequence>MRGRAAKGNVTSAVSHKGGAHGVRARGMSVSQVIAASRGSLNRGSHLSGDACHMMPRSLARGAVREVDTGRSADRVKGLTGLGLTR</sequence>